<dbReference type="GO" id="GO:0016787">
    <property type="term" value="F:hydrolase activity"/>
    <property type="evidence" value="ECO:0007669"/>
    <property type="project" value="UniProtKB-KW"/>
</dbReference>
<evidence type="ECO:0000259" key="2">
    <source>
        <dbReference type="Pfam" id="PF00561"/>
    </source>
</evidence>
<evidence type="ECO:0000313" key="3">
    <source>
        <dbReference type="EMBL" id="AQQ51690.1"/>
    </source>
</evidence>
<protein>
    <submittedName>
        <fullName evidence="3">Alpha/beta hydrolase</fullName>
    </submittedName>
</protein>
<dbReference type="Pfam" id="PF00561">
    <property type="entry name" value="Abhydrolase_1"/>
    <property type="match status" value="1"/>
</dbReference>
<keyword evidence="1 3" id="KW-0378">Hydrolase</keyword>
<dbReference type="Proteomes" id="UP000188184">
    <property type="component" value="Chromosome"/>
</dbReference>
<dbReference type="EMBL" id="CP019640">
    <property type="protein sequence ID" value="AQQ51690.1"/>
    <property type="molecule type" value="Genomic_DNA"/>
</dbReference>
<dbReference type="AlphaFoldDB" id="A0A1Q2KU14"/>
<dbReference type="PRINTS" id="PR00412">
    <property type="entry name" value="EPOXHYDRLASE"/>
</dbReference>
<proteinExistence type="predicted"/>
<name>A0A1Q2KU14_9BACL</name>
<keyword evidence="4" id="KW-1185">Reference proteome</keyword>
<dbReference type="PRINTS" id="PR00111">
    <property type="entry name" value="ABHYDROLASE"/>
</dbReference>
<dbReference type="KEGG" id="pmar:B0X71_00080"/>
<organism evidence="3 4">
    <name type="scientific">Planococcus lenghuensis</name>
    <dbReference type="NCBI Taxonomy" id="2213202"/>
    <lineage>
        <taxon>Bacteria</taxon>
        <taxon>Bacillati</taxon>
        <taxon>Bacillota</taxon>
        <taxon>Bacilli</taxon>
        <taxon>Bacillales</taxon>
        <taxon>Caryophanaceae</taxon>
        <taxon>Planococcus</taxon>
    </lineage>
</organism>
<dbReference type="InterPro" id="IPR000639">
    <property type="entry name" value="Epox_hydrolase-like"/>
</dbReference>
<dbReference type="OrthoDB" id="9773293at2"/>
<feature type="domain" description="AB hydrolase-1" evidence="2">
    <location>
        <begin position="30"/>
        <end position="269"/>
    </location>
</feature>
<dbReference type="SUPFAM" id="SSF53474">
    <property type="entry name" value="alpha/beta-Hydrolases"/>
    <property type="match status" value="1"/>
</dbReference>
<dbReference type="Gene3D" id="3.40.50.1820">
    <property type="entry name" value="alpha/beta hydrolase"/>
    <property type="match status" value="1"/>
</dbReference>
<evidence type="ECO:0000313" key="4">
    <source>
        <dbReference type="Proteomes" id="UP000188184"/>
    </source>
</evidence>
<evidence type="ECO:0000256" key="1">
    <source>
        <dbReference type="ARBA" id="ARBA00022801"/>
    </source>
</evidence>
<accession>A0A1Q2KU14</accession>
<dbReference type="InterPro" id="IPR000073">
    <property type="entry name" value="AB_hydrolase_1"/>
</dbReference>
<sequence length="292" mass="33033">MSAVEFQYIETNGITLHAAVAGPEEGPLAILLHGFPEFWYAWHHQLAPLAEEGYRVVVPDQRGYNLSDKPVDIEQYVIDELRDDIIGLIRHFGRQKAFIIGHDWGGAVGWHLAASRPEHVEKLIVTNMPHPRAMPQVMKKHPTQILRSSYIAFFQLSGIPEKLFETGDFSGLKEGLTRTSLPDTFTDADLERYKTAWSRPGSLSGMLAWYRALRHGSFNQVPKTAVTVPVRLIWGMGDQFLSDALAKESLKFCEDGKGVFIGEATHWVNREQPELVNQMMLRFLKEGEPEPL</sequence>
<gene>
    <name evidence="3" type="ORF">B0X71_00080</name>
</gene>
<dbReference type="InterPro" id="IPR029058">
    <property type="entry name" value="AB_hydrolase_fold"/>
</dbReference>
<dbReference type="PANTHER" id="PTHR43329">
    <property type="entry name" value="EPOXIDE HYDROLASE"/>
    <property type="match status" value="1"/>
</dbReference>
<reference evidence="3 4" key="1">
    <citation type="submission" date="2017-02" db="EMBL/GenBank/DDBJ databases">
        <title>The complete genomic sequence of a novel cold adapted crude oil-degrading bacterium Planococcus qaidamina Y42.</title>
        <authorList>
            <person name="Yang R."/>
        </authorList>
    </citation>
    <scope>NUCLEOTIDE SEQUENCE [LARGE SCALE GENOMIC DNA]</scope>
    <source>
        <strain evidence="3 4">Y42</strain>
    </source>
</reference>
<dbReference type="RefSeq" id="WP_077587564.1">
    <property type="nucleotide sequence ID" value="NZ_CP019640.1"/>
</dbReference>